<feature type="transmembrane region" description="Helical" evidence="9">
    <location>
        <begin position="605"/>
        <end position="624"/>
    </location>
</feature>
<feature type="domain" description="C2H2-type" evidence="10">
    <location>
        <begin position="23"/>
        <end position="52"/>
    </location>
</feature>
<evidence type="ECO:0000256" key="9">
    <source>
        <dbReference type="SAM" id="Phobius"/>
    </source>
</evidence>
<evidence type="ECO:0000256" key="7">
    <source>
        <dbReference type="ARBA" id="ARBA00023242"/>
    </source>
</evidence>
<dbReference type="GO" id="GO:0003677">
    <property type="term" value="F:DNA binding"/>
    <property type="evidence" value="ECO:0007669"/>
    <property type="project" value="UniProtKB-KW"/>
</dbReference>
<dbReference type="PANTHER" id="PTHR16515:SF49">
    <property type="entry name" value="GASTRULA ZINC FINGER PROTEIN XLCGF49.1-LIKE-RELATED"/>
    <property type="match status" value="1"/>
</dbReference>
<feature type="domain" description="C2H2-type" evidence="10">
    <location>
        <begin position="244"/>
        <end position="271"/>
    </location>
</feature>
<evidence type="ECO:0000256" key="2">
    <source>
        <dbReference type="ARBA" id="ARBA00022723"/>
    </source>
</evidence>
<organism evidence="11">
    <name type="scientific">Spodoptera frugiperda</name>
    <name type="common">Fall armyworm</name>
    <dbReference type="NCBI Taxonomy" id="7108"/>
    <lineage>
        <taxon>Eukaryota</taxon>
        <taxon>Metazoa</taxon>
        <taxon>Ecdysozoa</taxon>
        <taxon>Arthropoda</taxon>
        <taxon>Hexapoda</taxon>
        <taxon>Insecta</taxon>
        <taxon>Pterygota</taxon>
        <taxon>Neoptera</taxon>
        <taxon>Endopterygota</taxon>
        <taxon>Lepidoptera</taxon>
        <taxon>Glossata</taxon>
        <taxon>Ditrysia</taxon>
        <taxon>Noctuoidea</taxon>
        <taxon>Noctuidae</taxon>
        <taxon>Amphipyrinae</taxon>
        <taxon>Spodoptera</taxon>
    </lineage>
</organism>
<feature type="domain" description="C2H2-type" evidence="10">
    <location>
        <begin position="275"/>
        <end position="300"/>
    </location>
</feature>
<protein>
    <submittedName>
        <fullName evidence="11">SFRICE_000033</fullName>
    </submittedName>
</protein>
<keyword evidence="3" id="KW-0677">Repeat</keyword>
<dbReference type="InterPro" id="IPR036236">
    <property type="entry name" value="Znf_C2H2_sf"/>
</dbReference>
<reference evidence="11" key="1">
    <citation type="submission" date="2016-07" db="EMBL/GenBank/DDBJ databases">
        <authorList>
            <person name="Bretaudeau A."/>
        </authorList>
    </citation>
    <scope>NUCLEOTIDE SEQUENCE</scope>
    <source>
        <strain evidence="11">Rice</strain>
        <tissue evidence="11">Whole body</tissue>
    </source>
</reference>
<dbReference type="PANTHER" id="PTHR16515">
    <property type="entry name" value="PR DOMAIN ZINC FINGER PROTEIN"/>
    <property type="match status" value="1"/>
</dbReference>
<evidence type="ECO:0000256" key="3">
    <source>
        <dbReference type="ARBA" id="ARBA00022737"/>
    </source>
</evidence>
<keyword evidence="9" id="KW-0812">Transmembrane</keyword>
<comment type="subcellular location">
    <subcellularLocation>
        <location evidence="1">Nucleus</location>
    </subcellularLocation>
</comment>
<dbReference type="AlphaFoldDB" id="A0A2H1V421"/>
<dbReference type="PROSITE" id="PS50157">
    <property type="entry name" value="ZINC_FINGER_C2H2_2"/>
    <property type="match status" value="9"/>
</dbReference>
<keyword evidence="9" id="KW-0472">Membrane</keyword>
<feature type="domain" description="C2H2-type" evidence="10">
    <location>
        <begin position="53"/>
        <end position="83"/>
    </location>
</feature>
<dbReference type="InterPro" id="IPR013087">
    <property type="entry name" value="Znf_C2H2_type"/>
</dbReference>
<dbReference type="PROSITE" id="PS00028">
    <property type="entry name" value="ZINC_FINGER_C2H2_1"/>
    <property type="match status" value="9"/>
</dbReference>
<feature type="domain" description="C2H2-type" evidence="10">
    <location>
        <begin position="114"/>
        <end position="141"/>
    </location>
</feature>
<keyword evidence="9" id="KW-1133">Transmembrane helix</keyword>
<dbReference type="Pfam" id="PF12874">
    <property type="entry name" value="zf-met"/>
    <property type="match status" value="1"/>
</dbReference>
<keyword evidence="7" id="KW-0539">Nucleus</keyword>
<dbReference type="InterPro" id="IPR050331">
    <property type="entry name" value="Zinc_finger"/>
</dbReference>
<dbReference type="Pfam" id="PF00096">
    <property type="entry name" value="zf-C2H2"/>
    <property type="match status" value="6"/>
</dbReference>
<dbReference type="GO" id="GO:0010468">
    <property type="term" value="P:regulation of gene expression"/>
    <property type="evidence" value="ECO:0007669"/>
    <property type="project" value="TreeGrafter"/>
</dbReference>
<accession>A0A2H1V421</accession>
<feature type="domain" description="C2H2-type" evidence="10">
    <location>
        <begin position="142"/>
        <end position="169"/>
    </location>
</feature>
<gene>
    <name evidence="11" type="ORF">SFRICE_000033</name>
</gene>
<dbReference type="SUPFAM" id="SSF57667">
    <property type="entry name" value="beta-beta-alpha zinc fingers"/>
    <property type="match status" value="5"/>
</dbReference>
<keyword evidence="6" id="KW-0238">DNA-binding</keyword>
<dbReference type="InterPro" id="IPR005135">
    <property type="entry name" value="Endo/exonuclease/phosphatase"/>
</dbReference>
<feature type="domain" description="C2H2-type" evidence="10">
    <location>
        <begin position="305"/>
        <end position="332"/>
    </location>
</feature>
<dbReference type="SMART" id="SM00355">
    <property type="entry name" value="ZnF_C2H2"/>
    <property type="match status" value="9"/>
</dbReference>
<dbReference type="GO" id="GO:0003824">
    <property type="term" value="F:catalytic activity"/>
    <property type="evidence" value="ECO:0007669"/>
    <property type="project" value="InterPro"/>
</dbReference>
<feature type="transmembrane region" description="Helical" evidence="9">
    <location>
        <begin position="578"/>
        <end position="599"/>
    </location>
</feature>
<dbReference type="GO" id="GO:0008270">
    <property type="term" value="F:zinc ion binding"/>
    <property type="evidence" value="ECO:0007669"/>
    <property type="project" value="UniProtKB-KW"/>
</dbReference>
<evidence type="ECO:0000256" key="5">
    <source>
        <dbReference type="ARBA" id="ARBA00022833"/>
    </source>
</evidence>
<evidence type="ECO:0000256" key="4">
    <source>
        <dbReference type="ARBA" id="ARBA00022771"/>
    </source>
</evidence>
<feature type="domain" description="C2H2-type" evidence="10">
    <location>
        <begin position="87"/>
        <end position="115"/>
    </location>
</feature>
<evidence type="ECO:0000256" key="6">
    <source>
        <dbReference type="ARBA" id="ARBA00023125"/>
    </source>
</evidence>
<evidence type="ECO:0000313" key="11">
    <source>
        <dbReference type="EMBL" id="SOQ35590.1"/>
    </source>
</evidence>
<keyword evidence="2" id="KW-0479">Metal-binding</keyword>
<dbReference type="SUPFAM" id="SSF56219">
    <property type="entry name" value="DNase I-like"/>
    <property type="match status" value="1"/>
</dbReference>
<dbReference type="Pfam" id="PF03372">
    <property type="entry name" value="Exo_endo_phos"/>
    <property type="match status" value="1"/>
</dbReference>
<dbReference type="GO" id="GO:0005634">
    <property type="term" value="C:nucleus"/>
    <property type="evidence" value="ECO:0007669"/>
    <property type="project" value="UniProtKB-SubCell"/>
</dbReference>
<feature type="domain" description="C2H2-type" evidence="10">
    <location>
        <begin position="167"/>
        <end position="195"/>
    </location>
</feature>
<name>A0A2H1V421_SPOFR</name>
<evidence type="ECO:0000259" key="10">
    <source>
        <dbReference type="PROSITE" id="PS50157"/>
    </source>
</evidence>
<evidence type="ECO:0000256" key="1">
    <source>
        <dbReference type="ARBA" id="ARBA00004123"/>
    </source>
</evidence>
<dbReference type="EMBL" id="ODYU01000577">
    <property type="protein sequence ID" value="SOQ35590.1"/>
    <property type="molecule type" value="Genomic_DNA"/>
</dbReference>
<sequence>MFQKHCKYDLNDKMEEEQPKKLYYCSYAGCASYFDRPYRLAQHFLAHNNIRPFPCKQPNCNKAYTSKSHLDRHVNSVHLPPENDVVYSCSQCNRSFANRQNLKRHINTVHAVQFTCDLCKVTYKKKNQLTAHMYQHTGIKAFKCDICKETFVSLYQKKRHMRYHKTYKCEDCDIVFDHWSKYQKHKKAKHVPSYTSTPQNLKSLKSLLESNVTVIQPKINLWLPGGAERRLLLSPSAEGYAEAFVCNECKRTFKERGHIVRHLKTHGHKKITKTFPCPYENCPRFYSRKSNLKQHIMVNHMKIFHKCTLCEAQLSTKAKLNYHMQLHNKVKPEVVPKTGKDRKPRKDEGTFKISTALKLSGLPVPPEKTVTSNRAVNLSVKPEHIEVEVDVHLHAEYHEDDIYLAHRMLQAYSTAEFVNLTTGPADISILAGDLNAGPGDLSFKIITQLPPLVDPFSEDPTKPKSLGTSDCANNSYSDPNQVKICPEGKRIDHILYKLNPAWGAEVIQFGNPLPDRVPGKEFSYSDHNAVSLELLVKPLDNKYIEKQADIGDTFDDTATQAIKVCEEAMTNLSKSKTLYLTVGGLILMFLIGTVGYWPNSIIYDVIKLFITGLCFYYLIMGSLWHRIEMNSLKAGLTALENFCRTRIESKIATD</sequence>
<dbReference type="Gene3D" id="3.30.160.60">
    <property type="entry name" value="Classic Zinc Finger"/>
    <property type="match status" value="5"/>
</dbReference>
<dbReference type="Gene3D" id="3.60.10.10">
    <property type="entry name" value="Endonuclease/exonuclease/phosphatase"/>
    <property type="match status" value="1"/>
</dbReference>
<dbReference type="InterPro" id="IPR036691">
    <property type="entry name" value="Endo/exonu/phosph_ase_sf"/>
</dbReference>
<proteinExistence type="predicted"/>
<keyword evidence="5" id="KW-0862">Zinc</keyword>
<evidence type="ECO:0000256" key="8">
    <source>
        <dbReference type="PROSITE-ProRule" id="PRU00042"/>
    </source>
</evidence>
<keyword evidence="4 8" id="KW-0863">Zinc-finger</keyword>